<dbReference type="SUPFAM" id="SSF56784">
    <property type="entry name" value="HAD-like"/>
    <property type="match status" value="1"/>
</dbReference>
<comment type="caution">
    <text evidence="1">The sequence shown here is derived from an EMBL/GenBank/DDBJ whole genome shotgun (WGS) entry which is preliminary data.</text>
</comment>
<accession>A0A0B2APJ4</accession>
<dbReference type="Gene3D" id="3.30.1240.10">
    <property type="match status" value="1"/>
</dbReference>
<sequence>MSGARAVFLDVDGTYADRGIVPPRHVEAVRAVRAAGHRVLLCTGRPKCLLSPHLLAAGFDGFVGAAGGYVEIDGRVLVDRRFPPELARRAVAVLDRHGVAYLLEAPEAVYGRPGLDVRLTELLTGQLRSGDATEHDGPVDILNALEMAEDLAHTSFGKIIYFDSREPLAALATAIGEEVGALPSSIPGMGDTAGELYLRDVHKAVGIQAVVDYLGISREEVIAIGDGPNDVEMIAYAGVGVAIDGAVPAVLEAAAHVVPGPEREGLVHAFTTLGLI</sequence>
<protein>
    <submittedName>
        <fullName evidence="1">Haloacid dehalogenase</fullName>
    </submittedName>
</protein>
<dbReference type="GO" id="GO:0000287">
    <property type="term" value="F:magnesium ion binding"/>
    <property type="evidence" value="ECO:0007669"/>
    <property type="project" value="TreeGrafter"/>
</dbReference>
<evidence type="ECO:0000313" key="1">
    <source>
        <dbReference type="EMBL" id="KHL03877.1"/>
    </source>
</evidence>
<dbReference type="Pfam" id="PF08282">
    <property type="entry name" value="Hydrolase_3"/>
    <property type="match status" value="1"/>
</dbReference>
<dbReference type="OrthoDB" id="3180855at2"/>
<dbReference type="GO" id="GO:0005829">
    <property type="term" value="C:cytosol"/>
    <property type="evidence" value="ECO:0007669"/>
    <property type="project" value="TreeGrafter"/>
</dbReference>
<dbReference type="InterPro" id="IPR023214">
    <property type="entry name" value="HAD_sf"/>
</dbReference>
<gene>
    <name evidence="1" type="ORF">LK10_08275</name>
</gene>
<dbReference type="Proteomes" id="UP000030982">
    <property type="component" value="Unassembled WGS sequence"/>
</dbReference>
<dbReference type="PANTHER" id="PTHR10000:SF25">
    <property type="entry name" value="PHOSPHATASE YKRA-RELATED"/>
    <property type="match status" value="1"/>
</dbReference>
<dbReference type="AlphaFoldDB" id="A0A0B2APJ4"/>
<organism evidence="1 2">
    <name type="scientific">Sinomonas humi</name>
    <dbReference type="NCBI Taxonomy" id="1338436"/>
    <lineage>
        <taxon>Bacteria</taxon>
        <taxon>Bacillati</taxon>
        <taxon>Actinomycetota</taxon>
        <taxon>Actinomycetes</taxon>
        <taxon>Micrococcales</taxon>
        <taxon>Micrococcaceae</taxon>
        <taxon>Sinomonas</taxon>
    </lineage>
</organism>
<dbReference type="InterPro" id="IPR036412">
    <property type="entry name" value="HAD-like_sf"/>
</dbReference>
<dbReference type="RefSeq" id="WP_043122201.1">
    <property type="nucleotide sequence ID" value="NZ_JTDL01000091.1"/>
</dbReference>
<dbReference type="PANTHER" id="PTHR10000">
    <property type="entry name" value="PHOSPHOSERINE PHOSPHATASE"/>
    <property type="match status" value="1"/>
</dbReference>
<dbReference type="GO" id="GO:0016791">
    <property type="term" value="F:phosphatase activity"/>
    <property type="evidence" value="ECO:0007669"/>
    <property type="project" value="TreeGrafter"/>
</dbReference>
<name>A0A0B2APJ4_9MICC</name>
<evidence type="ECO:0000313" key="2">
    <source>
        <dbReference type="Proteomes" id="UP000030982"/>
    </source>
</evidence>
<dbReference type="Gene3D" id="3.40.50.1000">
    <property type="entry name" value="HAD superfamily/HAD-like"/>
    <property type="match status" value="1"/>
</dbReference>
<dbReference type="STRING" id="1338436.LK10_08275"/>
<proteinExistence type="predicted"/>
<dbReference type="EMBL" id="JTDL01000091">
    <property type="protein sequence ID" value="KHL03877.1"/>
    <property type="molecule type" value="Genomic_DNA"/>
</dbReference>
<reference evidence="1 2" key="1">
    <citation type="submission" date="2014-09" db="EMBL/GenBank/DDBJ databases">
        <title>Genome sequence of Sinomonas sp. MUSC 117.</title>
        <authorList>
            <person name="Lee L.-H."/>
        </authorList>
    </citation>
    <scope>NUCLEOTIDE SEQUENCE [LARGE SCALE GENOMIC DNA]</scope>
    <source>
        <strain evidence="1 2">MUSC 117</strain>
    </source>
</reference>
<keyword evidence="2" id="KW-1185">Reference proteome</keyword>